<dbReference type="PANTHER" id="PTHR13138">
    <property type="entry name" value="PROTEIN LIN1"/>
    <property type="match status" value="1"/>
</dbReference>
<dbReference type="PROSITE" id="PS50829">
    <property type="entry name" value="GYF"/>
    <property type="match status" value="1"/>
</dbReference>
<dbReference type="Gene3D" id="3.30.1490.40">
    <property type="match status" value="1"/>
</dbReference>
<proteinExistence type="predicted"/>
<reference evidence="3 4" key="1">
    <citation type="submission" date="2016-05" db="EMBL/GenBank/DDBJ databases">
        <title>Comparative genomics of biotechnologically important yeasts.</title>
        <authorList>
            <consortium name="DOE Joint Genome Institute"/>
            <person name="Riley R."/>
            <person name="Haridas S."/>
            <person name="Wolfe K.H."/>
            <person name="Lopes M.R."/>
            <person name="Hittinger C.T."/>
            <person name="Goker M."/>
            <person name="Salamov A."/>
            <person name="Wisecaver J."/>
            <person name="Long T.M."/>
            <person name="Aerts A.L."/>
            <person name="Barry K."/>
            <person name="Choi C."/>
            <person name="Clum A."/>
            <person name="Coughlan A.Y."/>
            <person name="Deshpande S."/>
            <person name="Douglass A.P."/>
            <person name="Hanson S.J."/>
            <person name="Klenk H.-P."/>
            <person name="LaButti K."/>
            <person name="Lapidus A."/>
            <person name="Lindquist E."/>
            <person name="Lipzen A."/>
            <person name="Meier-kolthoff J.P."/>
            <person name="Ohm R.A."/>
            <person name="Otillar R.P."/>
            <person name="Pangilinan J."/>
            <person name="Peng Y."/>
            <person name="Rokas A."/>
            <person name="Rosa C.A."/>
            <person name="Scheuner C."/>
            <person name="Sibirny A.A."/>
            <person name="Slot J.C."/>
            <person name="Stielow J.B."/>
            <person name="Sun H."/>
            <person name="Kurtzman C.P."/>
            <person name="Blackwell M."/>
            <person name="Grigoriev I.V."/>
            <person name="Jeffries T.W."/>
        </authorList>
    </citation>
    <scope>NUCLEOTIDE SEQUENCE [LARGE SCALE GENOMIC DNA]</scope>
    <source>
        <strain evidence="3 4">NRRL YB-4993</strain>
    </source>
</reference>
<evidence type="ECO:0000259" key="2">
    <source>
        <dbReference type="PROSITE" id="PS50829"/>
    </source>
</evidence>
<dbReference type="Pfam" id="PF02213">
    <property type="entry name" value="GYF"/>
    <property type="match status" value="1"/>
</dbReference>
<dbReference type="InterPro" id="IPR035445">
    <property type="entry name" value="GYF-like_dom_sf"/>
</dbReference>
<dbReference type="SUPFAM" id="SSF55277">
    <property type="entry name" value="GYF domain"/>
    <property type="match status" value="1"/>
</dbReference>
<dbReference type="InterPro" id="IPR039905">
    <property type="entry name" value="CD2BP2/Lin1"/>
</dbReference>
<dbReference type="OrthoDB" id="331341at2759"/>
<organism evidence="3 4">
    <name type="scientific">Metschnikowia bicuspidata var. bicuspidata NRRL YB-4993</name>
    <dbReference type="NCBI Taxonomy" id="869754"/>
    <lineage>
        <taxon>Eukaryota</taxon>
        <taxon>Fungi</taxon>
        <taxon>Dikarya</taxon>
        <taxon>Ascomycota</taxon>
        <taxon>Saccharomycotina</taxon>
        <taxon>Pichiomycetes</taxon>
        <taxon>Metschnikowiaceae</taxon>
        <taxon>Metschnikowia</taxon>
    </lineage>
</organism>
<dbReference type="PANTHER" id="PTHR13138:SF3">
    <property type="entry name" value="CD2 ANTIGEN CYTOPLASMIC TAIL-BINDING PROTEIN 2"/>
    <property type="match status" value="1"/>
</dbReference>
<sequence length="309" mass="35587">ENGNDKEDDMFASDKEESEPQRTEPKGRAVIDIAQFEKDQGLEDYEFNAGMDKDEIKPHLLHLEVQLEAFNLREEAESGNFDKDMNYIQHDKSDSEDDEPWMAGVSVADIEKARKAQQKSSRAGSQKYSVSSKSVPEILPDLILVLEPAETPMEALSRLRPEKKKLKQKTADLNETERKNAVFKLTDCCEQLVNDKGMTGAYDMSREELMRAYFQETGVNFQPRGVKRDVEQMEKDDGQHGTIENQHATGENQYGKAIWEFRWVDDTEVHGPYSSYEMDHWKKTYFENRVEVRRIGDPVFCPVAEVLFS</sequence>
<gene>
    <name evidence="3" type="ORF">METBIDRAFT_23699</name>
</gene>
<name>A0A1A0H8K3_9ASCO</name>
<dbReference type="InterPro" id="IPR003169">
    <property type="entry name" value="GYF"/>
</dbReference>
<feature type="domain" description="GYF" evidence="2">
    <location>
        <begin position="256"/>
        <end position="309"/>
    </location>
</feature>
<accession>A0A1A0H8K3</accession>
<dbReference type="AlphaFoldDB" id="A0A1A0H8K3"/>
<protein>
    <recommendedName>
        <fullName evidence="2">GYF domain-containing protein</fullName>
    </recommendedName>
</protein>
<evidence type="ECO:0000256" key="1">
    <source>
        <dbReference type="SAM" id="MobiDB-lite"/>
    </source>
</evidence>
<dbReference type="STRING" id="869754.A0A1A0H8K3"/>
<comment type="caution">
    <text evidence="3">The sequence shown here is derived from an EMBL/GenBank/DDBJ whole genome shotgun (WGS) entry which is preliminary data.</text>
</comment>
<dbReference type="SMART" id="SM00444">
    <property type="entry name" value="GYF"/>
    <property type="match status" value="1"/>
</dbReference>
<dbReference type="RefSeq" id="XP_018710735.1">
    <property type="nucleotide sequence ID" value="XM_018855266.1"/>
</dbReference>
<dbReference type="GO" id="GO:0005682">
    <property type="term" value="C:U5 snRNP"/>
    <property type="evidence" value="ECO:0007669"/>
    <property type="project" value="InterPro"/>
</dbReference>
<feature type="non-terminal residue" evidence="3">
    <location>
        <position position="1"/>
    </location>
</feature>
<feature type="compositionally biased region" description="Acidic residues" evidence="1">
    <location>
        <begin position="1"/>
        <end position="11"/>
    </location>
</feature>
<feature type="region of interest" description="Disordered" evidence="1">
    <location>
        <begin position="1"/>
        <end position="29"/>
    </location>
</feature>
<dbReference type="Proteomes" id="UP000092555">
    <property type="component" value="Unassembled WGS sequence"/>
</dbReference>
<dbReference type="EMBL" id="LXTC01000004">
    <property type="protein sequence ID" value="OBA20213.1"/>
    <property type="molecule type" value="Genomic_DNA"/>
</dbReference>
<feature type="non-terminal residue" evidence="3">
    <location>
        <position position="309"/>
    </location>
</feature>
<evidence type="ECO:0000313" key="3">
    <source>
        <dbReference type="EMBL" id="OBA20213.1"/>
    </source>
</evidence>
<dbReference type="GeneID" id="30028242"/>
<keyword evidence="4" id="KW-1185">Reference proteome</keyword>
<feature type="compositionally biased region" description="Basic and acidic residues" evidence="1">
    <location>
        <begin position="12"/>
        <end position="29"/>
    </location>
</feature>
<evidence type="ECO:0000313" key="4">
    <source>
        <dbReference type="Proteomes" id="UP000092555"/>
    </source>
</evidence>